<organism evidence="1 2">
    <name type="scientific">Pasteurella canis</name>
    <dbReference type="NCBI Taxonomy" id="753"/>
    <lineage>
        <taxon>Bacteria</taxon>
        <taxon>Pseudomonadati</taxon>
        <taxon>Pseudomonadota</taxon>
        <taxon>Gammaproteobacteria</taxon>
        <taxon>Pasteurellales</taxon>
        <taxon>Pasteurellaceae</taxon>
        <taxon>Pasteurella</taxon>
    </lineage>
</organism>
<reference evidence="1" key="1">
    <citation type="submission" date="2024-05" db="EMBL/GenBank/DDBJ databases">
        <title>Determining zoonotic pasteurella genome.</title>
        <authorList>
            <person name="Maeda T."/>
            <person name="Takahashi T."/>
            <person name="Yoshida H."/>
        </authorList>
    </citation>
    <scope>NUCLEOTIDE SEQUENCE</scope>
    <source>
        <strain evidence="1">PA42</strain>
    </source>
</reference>
<accession>A0ABQ4VDY8</accession>
<evidence type="ECO:0000313" key="1">
    <source>
        <dbReference type="EMBL" id="GJH42258.1"/>
    </source>
</evidence>
<keyword evidence="2" id="KW-1185">Reference proteome</keyword>
<comment type="caution">
    <text evidence="1">The sequence shown here is derived from an EMBL/GenBank/DDBJ whole genome shotgun (WGS) entry which is preliminary data.</text>
</comment>
<protein>
    <submittedName>
        <fullName evidence="1">Uncharacterized protein</fullName>
    </submittedName>
</protein>
<name>A0ABQ4VDY8_9PAST</name>
<evidence type="ECO:0000313" key="2">
    <source>
        <dbReference type="Proteomes" id="UP001052140"/>
    </source>
</evidence>
<gene>
    <name evidence="1" type="ORF">PA42_04320</name>
</gene>
<proteinExistence type="predicted"/>
<dbReference type="EMBL" id="BPUX01000001">
    <property type="protein sequence ID" value="GJH42258.1"/>
    <property type="molecule type" value="Genomic_DNA"/>
</dbReference>
<sequence>MASDAVMTLINELISMTVKFCPLVKLLKSGIKLTKWRLIAISAVAKKRILLGDDAGSPAWIFNSIGVISNTLER</sequence>
<dbReference type="Proteomes" id="UP001052140">
    <property type="component" value="Unassembled WGS sequence"/>
</dbReference>